<organism evidence="3 4">
    <name type="scientific">Endozoicomonas elysicola</name>
    <dbReference type="NCBI Taxonomy" id="305900"/>
    <lineage>
        <taxon>Bacteria</taxon>
        <taxon>Pseudomonadati</taxon>
        <taxon>Pseudomonadota</taxon>
        <taxon>Gammaproteobacteria</taxon>
        <taxon>Oceanospirillales</taxon>
        <taxon>Endozoicomonadaceae</taxon>
        <taxon>Endozoicomonas</taxon>
    </lineage>
</organism>
<accession>A0A081K5V5</accession>
<dbReference type="PANTHER" id="PTHR37844:SF2">
    <property type="entry name" value="SER_THR PROTEIN PHOSPHATASE SUPERFAMILY (AFU_ORTHOLOGUE AFUA_1G14840)"/>
    <property type="match status" value="1"/>
</dbReference>
<evidence type="ECO:0000313" key="4">
    <source>
        <dbReference type="Proteomes" id="UP000027997"/>
    </source>
</evidence>
<feature type="domain" description="Calcineurin-like phosphoesterase" evidence="2">
    <location>
        <begin position="34"/>
        <end position="250"/>
    </location>
</feature>
<dbReference type="Proteomes" id="UP000027997">
    <property type="component" value="Unassembled WGS sequence"/>
</dbReference>
<dbReference type="SUPFAM" id="SSF56300">
    <property type="entry name" value="Metallo-dependent phosphatases"/>
    <property type="match status" value="1"/>
</dbReference>
<dbReference type="InterPro" id="IPR029052">
    <property type="entry name" value="Metallo-depent_PP-like"/>
</dbReference>
<dbReference type="GO" id="GO:0016787">
    <property type="term" value="F:hydrolase activity"/>
    <property type="evidence" value="ECO:0007669"/>
    <property type="project" value="InterPro"/>
</dbReference>
<dbReference type="InterPro" id="IPR004843">
    <property type="entry name" value="Calcineurin-like_PHP"/>
</dbReference>
<protein>
    <recommendedName>
        <fullName evidence="2">Calcineurin-like phosphoesterase domain-containing protein</fullName>
    </recommendedName>
</protein>
<dbReference type="PANTHER" id="PTHR37844">
    <property type="entry name" value="SER/THR PROTEIN PHOSPHATASE SUPERFAMILY (AFU_ORTHOLOGUE AFUA_1G14840)"/>
    <property type="match status" value="1"/>
</dbReference>
<name>A0A081K5V5_9GAMM</name>
<dbReference type="Gene3D" id="3.60.21.10">
    <property type="match status" value="1"/>
</dbReference>
<sequence length="295" mass="33736">MVFMTVRSGCLLLLSILTSSFSWAETVKLSLHSDLHQEHVPKDKKELVTVPGADIIILAGDIDEGTDSIEYAESVAVKNNAKVILIAGNHEFYDHDLYALQHQLNDAANQMSNVFFLERNQLNLDGVRFLGCTLWSSFDLFEEDQPESTTHYQQRAEEAVYDFYKIAVGNRLIRATDQIKENNACRQWLEEQLSIPYSGPTVVITHFAPVPECIDSKWAGSELSPYFINRLNDMIWKWQPDFWFYGHTHSNINRTLGKTRIMTNQKGHDKHTPPDYQPELIIPIEVSPTSLHQEG</sequence>
<keyword evidence="1" id="KW-0732">Signal</keyword>
<dbReference type="eggNOG" id="COG1409">
    <property type="taxonomic scope" value="Bacteria"/>
</dbReference>
<dbReference type="STRING" id="305900.GV64_01160"/>
<feature type="signal peptide" evidence="1">
    <location>
        <begin position="1"/>
        <end position="24"/>
    </location>
</feature>
<dbReference type="EMBL" id="JOJP01000001">
    <property type="protein sequence ID" value="KEI69531.1"/>
    <property type="molecule type" value="Genomic_DNA"/>
</dbReference>
<keyword evidence="4" id="KW-1185">Reference proteome</keyword>
<gene>
    <name evidence="3" type="ORF">GV64_01160</name>
</gene>
<proteinExistence type="predicted"/>
<evidence type="ECO:0000256" key="1">
    <source>
        <dbReference type="SAM" id="SignalP"/>
    </source>
</evidence>
<dbReference type="Pfam" id="PF00149">
    <property type="entry name" value="Metallophos"/>
    <property type="match status" value="1"/>
</dbReference>
<evidence type="ECO:0000259" key="2">
    <source>
        <dbReference type="Pfam" id="PF00149"/>
    </source>
</evidence>
<comment type="caution">
    <text evidence="3">The sequence shown here is derived from an EMBL/GenBank/DDBJ whole genome shotgun (WGS) entry which is preliminary data.</text>
</comment>
<feature type="chain" id="PRO_5001758634" description="Calcineurin-like phosphoesterase domain-containing protein" evidence="1">
    <location>
        <begin position="25"/>
        <end position="295"/>
    </location>
</feature>
<evidence type="ECO:0000313" key="3">
    <source>
        <dbReference type="EMBL" id="KEI69531.1"/>
    </source>
</evidence>
<reference evidence="3 4" key="1">
    <citation type="submission" date="2014-06" db="EMBL/GenBank/DDBJ databases">
        <title>Whole Genome Sequences of Three Symbiotic Endozoicomonas Bacteria.</title>
        <authorList>
            <person name="Neave M.J."/>
            <person name="Apprill A."/>
            <person name="Voolstra C.R."/>
        </authorList>
    </citation>
    <scope>NUCLEOTIDE SEQUENCE [LARGE SCALE GENOMIC DNA]</scope>
    <source>
        <strain evidence="3 4">DSM 22380</strain>
    </source>
</reference>
<dbReference type="AlphaFoldDB" id="A0A081K5V5"/>